<evidence type="ECO:0000256" key="1">
    <source>
        <dbReference type="SAM" id="MobiDB-lite"/>
    </source>
</evidence>
<dbReference type="Proteomes" id="UP001150238">
    <property type="component" value="Unassembled WGS sequence"/>
</dbReference>
<dbReference type="AlphaFoldDB" id="A0A9W9DLF4"/>
<evidence type="ECO:0000313" key="2">
    <source>
        <dbReference type="EMBL" id="KAJ4476367.1"/>
    </source>
</evidence>
<protein>
    <submittedName>
        <fullName evidence="2">Uncharacterized protein</fullName>
    </submittedName>
</protein>
<sequence length="548" mass="61839">MNSQQSGTDVDQDHPYGLNLTNDGFHSHLGIDAGKKHIWKLPYFPPLSSDDDFEIHDLELVQDNEKKRIDILVRPRMHSLARPTYKIEKQTHSHFLGKKTFDMSISRLDSWDSIHCRPIQSQSSKVGKVYIVLFQAKDQSPRHISLTPTKSMVLHRTARGGDICLTPHCGSYDPQRSRAPQPRLSSGYHYLPLHITNFEHPPSMPVSKSIPTALTKPYSGGGYLLFDAHSRGRSDLLSTLYCTGYERRYAPRTGDIVLAELRLSRPATDDEVNSPSWSRLFRERHVSLFISKRGIDAVFTGLHVNMFVPNSVASNRYTLTSGHAQEIIISLFATSLLAIEHEGIESKKWAWLLKRRMLESDSELASNWDTMHSSMQGPGHAPTPPPINKHSHRVRESEFQDTDSISFSDVDHRHKAKTPDFDKWKVVTYHTPIGEAVSRDPYINDGHYAEPTDLLPARNTGFQEARRTKSGSLRHGTKTVGSHYPGQQSSSNVPETPHTRTLKRTEPMEVLVASTDVIQPPEPPRIWPKEGPKVTGKPKPGVEGGIYW</sequence>
<gene>
    <name evidence="2" type="ORF">C8J55DRAFT_606829</name>
</gene>
<accession>A0A9W9DLF4</accession>
<proteinExistence type="predicted"/>
<dbReference type="EMBL" id="JANVFS010000020">
    <property type="protein sequence ID" value="KAJ4476367.1"/>
    <property type="molecule type" value="Genomic_DNA"/>
</dbReference>
<feature type="region of interest" description="Disordered" evidence="1">
    <location>
        <begin position="518"/>
        <end position="548"/>
    </location>
</feature>
<reference evidence="2" key="2">
    <citation type="journal article" date="2023" name="Proc. Natl. Acad. Sci. U.S.A.">
        <title>A global phylogenomic analysis of the shiitake genus Lentinula.</title>
        <authorList>
            <person name="Sierra-Patev S."/>
            <person name="Min B."/>
            <person name="Naranjo-Ortiz M."/>
            <person name="Looney B."/>
            <person name="Konkel Z."/>
            <person name="Slot J.C."/>
            <person name="Sakamoto Y."/>
            <person name="Steenwyk J.L."/>
            <person name="Rokas A."/>
            <person name="Carro J."/>
            <person name="Camarero S."/>
            <person name="Ferreira P."/>
            <person name="Molpeceres G."/>
            <person name="Ruiz-Duenas F.J."/>
            <person name="Serrano A."/>
            <person name="Henrissat B."/>
            <person name="Drula E."/>
            <person name="Hughes K.W."/>
            <person name="Mata J.L."/>
            <person name="Ishikawa N.K."/>
            <person name="Vargas-Isla R."/>
            <person name="Ushijima S."/>
            <person name="Smith C.A."/>
            <person name="Donoghue J."/>
            <person name="Ahrendt S."/>
            <person name="Andreopoulos W."/>
            <person name="He G."/>
            <person name="LaButti K."/>
            <person name="Lipzen A."/>
            <person name="Ng V."/>
            <person name="Riley R."/>
            <person name="Sandor L."/>
            <person name="Barry K."/>
            <person name="Martinez A.T."/>
            <person name="Xiao Y."/>
            <person name="Gibbons J.G."/>
            <person name="Terashima K."/>
            <person name="Grigoriev I.V."/>
            <person name="Hibbett D."/>
        </authorList>
    </citation>
    <scope>NUCLEOTIDE SEQUENCE</scope>
    <source>
        <strain evidence="2">Sp2 HRB7682 ss15</strain>
    </source>
</reference>
<name>A0A9W9DLF4_9AGAR</name>
<feature type="compositionally biased region" description="Polar residues" evidence="1">
    <location>
        <begin position="485"/>
        <end position="494"/>
    </location>
</feature>
<feature type="region of interest" description="Disordered" evidence="1">
    <location>
        <begin position="465"/>
        <end position="499"/>
    </location>
</feature>
<reference evidence="2" key="1">
    <citation type="submission" date="2022-08" db="EMBL/GenBank/DDBJ databases">
        <authorList>
            <consortium name="DOE Joint Genome Institute"/>
            <person name="Min B."/>
            <person name="Riley R."/>
            <person name="Sierra-Patev S."/>
            <person name="Naranjo-Ortiz M."/>
            <person name="Looney B."/>
            <person name="Konkel Z."/>
            <person name="Slot J.C."/>
            <person name="Sakamoto Y."/>
            <person name="Steenwyk J.L."/>
            <person name="Rokas A."/>
            <person name="Carro J."/>
            <person name="Camarero S."/>
            <person name="Ferreira P."/>
            <person name="Molpeceres G."/>
            <person name="Ruiz-Duenas F.J."/>
            <person name="Serrano A."/>
            <person name="Henrissat B."/>
            <person name="Drula E."/>
            <person name="Hughes K.W."/>
            <person name="Mata J.L."/>
            <person name="Ishikawa N.K."/>
            <person name="Vargas-Isla R."/>
            <person name="Ushijima S."/>
            <person name="Smith C.A."/>
            <person name="Ahrendt S."/>
            <person name="Andreopoulos W."/>
            <person name="He G."/>
            <person name="Labutti K."/>
            <person name="Lipzen A."/>
            <person name="Ng V."/>
            <person name="Sandor L."/>
            <person name="Barry K."/>
            <person name="Martinez A.T."/>
            <person name="Xiao Y."/>
            <person name="Gibbons J.G."/>
            <person name="Terashima K."/>
            <person name="Hibbett D.S."/>
            <person name="Grigoriev I.V."/>
        </authorList>
    </citation>
    <scope>NUCLEOTIDE SEQUENCE</scope>
    <source>
        <strain evidence="2">Sp2 HRB7682 ss15</strain>
    </source>
</reference>
<evidence type="ECO:0000313" key="3">
    <source>
        <dbReference type="Proteomes" id="UP001150238"/>
    </source>
</evidence>
<comment type="caution">
    <text evidence="2">The sequence shown here is derived from an EMBL/GenBank/DDBJ whole genome shotgun (WGS) entry which is preliminary data.</text>
</comment>
<organism evidence="2 3">
    <name type="scientific">Lentinula lateritia</name>
    <dbReference type="NCBI Taxonomy" id="40482"/>
    <lineage>
        <taxon>Eukaryota</taxon>
        <taxon>Fungi</taxon>
        <taxon>Dikarya</taxon>
        <taxon>Basidiomycota</taxon>
        <taxon>Agaricomycotina</taxon>
        <taxon>Agaricomycetes</taxon>
        <taxon>Agaricomycetidae</taxon>
        <taxon>Agaricales</taxon>
        <taxon>Marasmiineae</taxon>
        <taxon>Omphalotaceae</taxon>
        <taxon>Lentinula</taxon>
    </lineage>
</organism>